<keyword evidence="4" id="KW-1185">Reference proteome</keyword>
<protein>
    <recommendedName>
        <fullName evidence="2">DUF2147 domain-containing protein</fullName>
    </recommendedName>
</protein>
<dbReference type="KEGG" id="hpse:HPF_13135"/>
<name>A0A4P6X0T8_HYDPS</name>
<dbReference type="EMBL" id="CP037867">
    <property type="protein sequence ID" value="QBM28639.1"/>
    <property type="molecule type" value="Genomic_DNA"/>
</dbReference>
<accession>A0A4P6X0T8</accession>
<keyword evidence="1" id="KW-0732">Signal</keyword>
<sequence length="156" mass="17037" precursor="true">MKENLMEIEKTLKSALAIALLAWVAVPAFAQDTPVGLWKTIDDDGKTVKTLIRISESAGVISGTIEKLLDPKAATVCAKCTDERKDKAVVGMMIIRGIKRNAEDVTLWDGGEVLDPENGATYRLRLRPADGGKKLEVRGYIGVPMLGRSQTWVRAE</sequence>
<feature type="chain" id="PRO_5020228299" description="DUF2147 domain-containing protein" evidence="1">
    <location>
        <begin position="31"/>
        <end position="156"/>
    </location>
</feature>
<evidence type="ECO:0000256" key="1">
    <source>
        <dbReference type="SAM" id="SignalP"/>
    </source>
</evidence>
<organism evidence="3 4">
    <name type="scientific">Hydrogenophaga pseudoflava</name>
    <name type="common">Pseudomonas carboxydoflava</name>
    <dbReference type="NCBI Taxonomy" id="47421"/>
    <lineage>
        <taxon>Bacteria</taxon>
        <taxon>Pseudomonadati</taxon>
        <taxon>Pseudomonadota</taxon>
        <taxon>Betaproteobacteria</taxon>
        <taxon>Burkholderiales</taxon>
        <taxon>Comamonadaceae</taxon>
        <taxon>Hydrogenophaga</taxon>
    </lineage>
</organism>
<dbReference type="Pfam" id="PF09917">
    <property type="entry name" value="DUF2147"/>
    <property type="match status" value="1"/>
</dbReference>
<dbReference type="AlphaFoldDB" id="A0A4P6X0T8"/>
<dbReference type="PANTHER" id="PTHR36919">
    <property type="entry name" value="BLR1215 PROTEIN"/>
    <property type="match status" value="1"/>
</dbReference>
<dbReference type="InterPro" id="IPR019223">
    <property type="entry name" value="DUF2147"/>
</dbReference>
<proteinExistence type="predicted"/>
<gene>
    <name evidence="3" type="ORF">HPF_13135</name>
</gene>
<feature type="domain" description="DUF2147" evidence="2">
    <location>
        <begin position="36"/>
        <end position="154"/>
    </location>
</feature>
<reference evidence="3 4" key="1">
    <citation type="submission" date="2019-03" db="EMBL/GenBank/DDBJ databases">
        <authorList>
            <person name="Sebastian G."/>
            <person name="Baumann P."/>
            <person name="Ruckert C."/>
            <person name="Kalinowski J."/>
            <person name="Nebel B."/>
            <person name="Takors R."/>
            <person name="Blombach B."/>
        </authorList>
    </citation>
    <scope>NUCLEOTIDE SEQUENCE [LARGE SCALE GENOMIC DNA]</scope>
    <source>
        <strain evidence="3 4">DSM 1084</strain>
    </source>
</reference>
<evidence type="ECO:0000313" key="4">
    <source>
        <dbReference type="Proteomes" id="UP000293912"/>
    </source>
</evidence>
<evidence type="ECO:0000313" key="3">
    <source>
        <dbReference type="EMBL" id="QBM28639.1"/>
    </source>
</evidence>
<dbReference type="Proteomes" id="UP000293912">
    <property type="component" value="Chromosome"/>
</dbReference>
<dbReference type="PANTHER" id="PTHR36919:SF3">
    <property type="entry name" value="BLL5882 PROTEIN"/>
    <property type="match status" value="1"/>
</dbReference>
<dbReference type="Gene3D" id="2.40.128.520">
    <property type="match status" value="1"/>
</dbReference>
<feature type="signal peptide" evidence="1">
    <location>
        <begin position="1"/>
        <end position="30"/>
    </location>
</feature>
<evidence type="ECO:0000259" key="2">
    <source>
        <dbReference type="Pfam" id="PF09917"/>
    </source>
</evidence>